<dbReference type="Gene3D" id="1.10.490.10">
    <property type="entry name" value="Globins"/>
    <property type="match status" value="1"/>
</dbReference>
<name>A0ABX7AT23_9BACI</name>
<dbReference type="SUPFAM" id="SSF46458">
    <property type="entry name" value="Globin-like"/>
    <property type="match status" value="1"/>
</dbReference>
<dbReference type="InterPro" id="IPR012292">
    <property type="entry name" value="Globin/Proto"/>
</dbReference>
<evidence type="ECO:0008006" key="3">
    <source>
        <dbReference type="Google" id="ProtNLM"/>
    </source>
</evidence>
<evidence type="ECO:0000313" key="2">
    <source>
        <dbReference type="Proteomes" id="UP000596049"/>
    </source>
</evidence>
<keyword evidence="2" id="KW-1185">Reference proteome</keyword>
<evidence type="ECO:0000313" key="1">
    <source>
        <dbReference type="EMBL" id="QQP12951.1"/>
    </source>
</evidence>
<accession>A0ABX7AT23</accession>
<dbReference type="EMBL" id="CP067341">
    <property type="protein sequence ID" value="QQP12951.1"/>
    <property type="molecule type" value="Genomic_DNA"/>
</dbReference>
<reference evidence="1 2" key="1">
    <citation type="submission" date="2020-01" db="EMBL/GenBank/DDBJ databases">
        <authorList>
            <person name="Liu G."/>
            <person name="Liu B."/>
        </authorList>
    </citation>
    <scope>NUCLEOTIDE SEQUENCE [LARGE SCALE GENOMIC DNA]</scope>
    <source>
        <strain evidence="1 2">FJAT-51161</strain>
    </source>
</reference>
<dbReference type="Proteomes" id="UP000596049">
    <property type="component" value="Chromosome"/>
</dbReference>
<sequence>MEESLLTLINNNSSVAALKKTLKLHILEMFSGIIDDEYF</sequence>
<gene>
    <name evidence="1" type="ORF">FJQ98_02410</name>
</gene>
<organism evidence="1 2">
    <name type="scientific">Lysinibacillus agricola</name>
    <dbReference type="NCBI Taxonomy" id="2590012"/>
    <lineage>
        <taxon>Bacteria</taxon>
        <taxon>Bacillati</taxon>
        <taxon>Bacillota</taxon>
        <taxon>Bacilli</taxon>
        <taxon>Bacillales</taxon>
        <taxon>Bacillaceae</taxon>
        <taxon>Lysinibacillus</taxon>
    </lineage>
</organism>
<protein>
    <recommendedName>
        <fullName evidence="3">Transposase</fullName>
    </recommendedName>
</protein>
<proteinExistence type="predicted"/>
<dbReference type="InterPro" id="IPR009050">
    <property type="entry name" value="Globin-like_sf"/>
</dbReference>